<keyword evidence="2" id="KW-1185">Reference proteome</keyword>
<accession>A0A7J8H1S3</accession>
<proteinExistence type="predicted"/>
<dbReference type="EMBL" id="JACASE010000005">
    <property type="protein sequence ID" value="KAF6466011.1"/>
    <property type="molecule type" value="Genomic_DNA"/>
</dbReference>
<evidence type="ECO:0000313" key="1">
    <source>
        <dbReference type="EMBL" id="KAF6466011.1"/>
    </source>
</evidence>
<name>A0A7J8H1S3_ROUAE</name>
<organism evidence="1 2">
    <name type="scientific">Rousettus aegyptiacus</name>
    <name type="common">Egyptian fruit bat</name>
    <name type="synonym">Pteropus aegyptiacus</name>
    <dbReference type="NCBI Taxonomy" id="9407"/>
    <lineage>
        <taxon>Eukaryota</taxon>
        <taxon>Metazoa</taxon>
        <taxon>Chordata</taxon>
        <taxon>Craniata</taxon>
        <taxon>Vertebrata</taxon>
        <taxon>Euteleostomi</taxon>
        <taxon>Mammalia</taxon>
        <taxon>Eutheria</taxon>
        <taxon>Laurasiatheria</taxon>
        <taxon>Chiroptera</taxon>
        <taxon>Yinpterochiroptera</taxon>
        <taxon>Pteropodoidea</taxon>
        <taxon>Pteropodidae</taxon>
        <taxon>Rousettinae</taxon>
        <taxon>Rousettus</taxon>
    </lineage>
</organism>
<evidence type="ECO:0000313" key="2">
    <source>
        <dbReference type="Proteomes" id="UP000593571"/>
    </source>
</evidence>
<sequence length="219" mass="23626">MAVFRAPGRGHHYIREVGEPARQAHHAALRPVRRTKILLHLRPLRAPTLYSGQCQRRHVALKAQQTRQVVGQDLALYLLGVDAVAHAGSGAVGEARQPVGATSAAPALQGHHSGAARRLQPRRSLGLREAPGHLLFQAAAPEDTPMHRVALLGPGPPDWHVPPVLARGLPGRAVCAGRQATFGLSPPEKLLDKNHSSLFSLCTRVCPRSKPKFPGEELF</sequence>
<comment type="caution">
    <text evidence="1">The sequence shown here is derived from an EMBL/GenBank/DDBJ whole genome shotgun (WGS) entry which is preliminary data.</text>
</comment>
<dbReference type="Proteomes" id="UP000593571">
    <property type="component" value="Unassembled WGS sequence"/>
</dbReference>
<gene>
    <name evidence="1" type="ORF">HJG63_011344</name>
</gene>
<protein>
    <submittedName>
        <fullName evidence="1">Uncharacterized protein</fullName>
    </submittedName>
</protein>
<dbReference type="AlphaFoldDB" id="A0A7J8H1S3"/>
<reference evidence="1 2" key="1">
    <citation type="journal article" date="2020" name="Nature">
        <title>Six reference-quality genomes reveal evolution of bat adaptations.</title>
        <authorList>
            <person name="Jebb D."/>
            <person name="Huang Z."/>
            <person name="Pippel M."/>
            <person name="Hughes G.M."/>
            <person name="Lavrichenko K."/>
            <person name="Devanna P."/>
            <person name="Winkler S."/>
            <person name="Jermiin L.S."/>
            <person name="Skirmuntt E.C."/>
            <person name="Katzourakis A."/>
            <person name="Burkitt-Gray L."/>
            <person name="Ray D.A."/>
            <person name="Sullivan K.A.M."/>
            <person name="Roscito J.G."/>
            <person name="Kirilenko B.M."/>
            <person name="Davalos L.M."/>
            <person name="Corthals A.P."/>
            <person name="Power M.L."/>
            <person name="Jones G."/>
            <person name="Ransome R.D."/>
            <person name="Dechmann D.K.N."/>
            <person name="Locatelli A.G."/>
            <person name="Puechmaille S.J."/>
            <person name="Fedrigo O."/>
            <person name="Jarvis E.D."/>
            <person name="Hiller M."/>
            <person name="Vernes S.C."/>
            <person name="Myers E.W."/>
            <person name="Teeling E.C."/>
        </authorList>
    </citation>
    <scope>NUCLEOTIDE SEQUENCE [LARGE SCALE GENOMIC DNA]</scope>
    <source>
        <strain evidence="1">MRouAeg1</strain>
        <tissue evidence="1">Muscle</tissue>
    </source>
</reference>